<sequence>MRELKSFKMTSLYHNHQWPPVGAPTILQQEEPWRSQLNDSVQSMLFPLVLLPPPFSSQYSSSWPSSKCLFEPPPPPPLLAHILLRVGSFHV</sequence>
<protein>
    <submittedName>
        <fullName evidence="1">Uncharacterized protein</fullName>
    </submittedName>
</protein>
<evidence type="ECO:0000313" key="1">
    <source>
        <dbReference type="EMBL" id="CAH8359711.1"/>
    </source>
</evidence>
<accession>A0ABC8KKM7</accession>
<comment type="caution">
    <text evidence="1">The sequence shown here is derived from an EMBL/GenBank/DDBJ whole genome shotgun (WGS) entry which is preliminary data.</text>
</comment>
<proteinExistence type="predicted"/>
<reference evidence="1 2" key="1">
    <citation type="submission" date="2022-03" db="EMBL/GenBank/DDBJ databases">
        <authorList>
            <person name="Macdonald S."/>
            <person name="Ahmed S."/>
            <person name="Newling K."/>
        </authorList>
    </citation>
    <scope>NUCLEOTIDE SEQUENCE [LARGE SCALE GENOMIC DNA]</scope>
</reference>
<gene>
    <name evidence="1" type="ORF">ERUC_LOCUS25467</name>
</gene>
<dbReference type="Proteomes" id="UP001642260">
    <property type="component" value="Unassembled WGS sequence"/>
</dbReference>
<evidence type="ECO:0000313" key="2">
    <source>
        <dbReference type="Proteomes" id="UP001642260"/>
    </source>
</evidence>
<dbReference type="AlphaFoldDB" id="A0ABC8KKM7"/>
<keyword evidence="2" id="KW-1185">Reference proteome</keyword>
<name>A0ABC8KKM7_ERUVS</name>
<dbReference type="EMBL" id="CAKOAT010270933">
    <property type="protein sequence ID" value="CAH8359711.1"/>
    <property type="molecule type" value="Genomic_DNA"/>
</dbReference>
<organism evidence="1 2">
    <name type="scientific">Eruca vesicaria subsp. sativa</name>
    <name type="common">Garden rocket</name>
    <name type="synonym">Eruca sativa</name>
    <dbReference type="NCBI Taxonomy" id="29727"/>
    <lineage>
        <taxon>Eukaryota</taxon>
        <taxon>Viridiplantae</taxon>
        <taxon>Streptophyta</taxon>
        <taxon>Embryophyta</taxon>
        <taxon>Tracheophyta</taxon>
        <taxon>Spermatophyta</taxon>
        <taxon>Magnoliopsida</taxon>
        <taxon>eudicotyledons</taxon>
        <taxon>Gunneridae</taxon>
        <taxon>Pentapetalae</taxon>
        <taxon>rosids</taxon>
        <taxon>malvids</taxon>
        <taxon>Brassicales</taxon>
        <taxon>Brassicaceae</taxon>
        <taxon>Brassiceae</taxon>
        <taxon>Eruca</taxon>
    </lineage>
</organism>